<evidence type="ECO:0000313" key="3">
    <source>
        <dbReference type="EMBL" id="GBH32750.1"/>
    </source>
</evidence>
<reference evidence="3 4" key="1">
    <citation type="submission" date="2014-12" db="EMBL/GenBank/DDBJ databases">
        <title>Whole genome sequencing of Sphingobium xenophagum OW59.</title>
        <authorList>
            <person name="Ohta Y."/>
            <person name="Nishi S."/>
            <person name="Hatada Y."/>
        </authorList>
    </citation>
    <scope>NUCLEOTIDE SEQUENCE [LARGE SCALE GENOMIC DNA]</scope>
    <source>
        <strain evidence="3 4">OW59</strain>
    </source>
</reference>
<name>A0A401J855_SPHXE</name>
<dbReference type="Proteomes" id="UP000290975">
    <property type="component" value="Unassembled WGS sequence"/>
</dbReference>
<dbReference type="Pfam" id="PF23639">
    <property type="entry name" value="DUF7146"/>
    <property type="match status" value="1"/>
</dbReference>
<dbReference type="CDD" id="cd01029">
    <property type="entry name" value="TOPRIM_primases"/>
    <property type="match status" value="1"/>
</dbReference>
<dbReference type="RefSeq" id="WP_006964204.1">
    <property type="nucleotide sequence ID" value="NZ_BBQY01000045.1"/>
</dbReference>
<dbReference type="AlphaFoldDB" id="A0A401J855"/>
<organism evidence="3 4">
    <name type="scientific">Sphingobium xenophagum</name>
    <dbReference type="NCBI Taxonomy" id="121428"/>
    <lineage>
        <taxon>Bacteria</taxon>
        <taxon>Pseudomonadati</taxon>
        <taxon>Pseudomonadota</taxon>
        <taxon>Alphaproteobacteria</taxon>
        <taxon>Sphingomonadales</taxon>
        <taxon>Sphingomonadaceae</taxon>
        <taxon>Sphingobium</taxon>
    </lineage>
</organism>
<evidence type="ECO:0000259" key="2">
    <source>
        <dbReference type="Pfam" id="PF23639"/>
    </source>
</evidence>
<dbReference type="EMBL" id="BBQY01000045">
    <property type="protein sequence ID" value="GBH32750.1"/>
    <property type="molecule type" value="Genomic_DNA"/>
</dbReference>
<keyword evidence="4" id="KW-1185">Reference proteome</keyword>
<dbReference type="InterPro" id="IPR006171">
    <property type="entry name" value="TOPRIM_dom"/>
</dbReference>
<comment type="caution">
    <text evidence="3">The sequence shown here is derived from an EMBL/GenBank/DDBJ whole genome shotgun (WGS) entry which is preliminary data.</text>
</comment>
<dbReference type="InterPro" id="IPR034154">
    <property type="entry name" value="TOPRIM_DnaG/twinkle"/>
</dbReference>
<dbReference type="Pfam" id="PF13362">
    <property type="entry name" value="Toprim_3"/>
    <property type="match status" value="1"/>
</dbReference>
<protein>
    <submittedName>
        <fullName evidence="3">Uncharacterized protein</fullName>
    </submittedName>
</protein>
<feature type="domain" description="Toprim" evidence="1">
    <location>
        <begin position="242"/>
        <end position="331"/>
    </location>
</feature>
<sequence length="354" mass="37870">MMPTKMLTSPASQIADALAGNAEAVCRHYLSKGRKEGRYWLVGDVHNTPGRSLYVRLSASPDGRGAAGKWTDAQSGHHGDLLDIIAMARNCRTLRETLAEARHFLRLPMPPPVADAPLRRTKAPTGTPEAARRLHAGSKPIGSSLVRTYLASRHMTNLVGCGALRFHGHCWYRPSDEDSLDVRTAWPAMIAAVTDLDGSVTGVHRTWLALNGSAKAPVAYPRRAMGELLGNGVRFGRAGAVMMAGEGIETMLSLRQVIPMMPAIAGLSAAHLAAILFPAGLKRLYVARDDDPAGAGALKTLNQRAIPAGIEVVPLEPRLGDFNDDLMAFGRERLAAGLRAQLRVGDAAQFLTVG</sequence>
<dbReference type="InterPro" id="IPR055570">
    <property type="entry name" value="DUF7146"/>
</dbReference>
<accession>A0A401J855</accession>
<evidence type="ECO:0000313" key="4">
    <source>
        <dbReference type="Proteomes" id="UP000290975"/>
    </source>
</evidence>
<proteinExistence type="predicted"/>
<gene>
    <name evidence="3" type="ORF">MBESOW_P3981</name>
</gene>
<evidence type="ECO:0000259" key="1">
    <source>
        <dbReference type="Pfam" id="PF13362"/>
    </source>
</evidence>
<feature type="domain" description="DUF7146" evidence="2">
    <location>
        <begin position="127"/>
        <end position="235"/>
    </location>
</feature>